<proteinExistence type="inferred from homology"/>
<evidence type="ECO:0000256" key="11">
    <source>
        <dbReference type="ARBA" id="ARBA00023242"/>
    </source>
</evidence>
<keyword evidence="11" id="KW-0539">Nucleus</keyword>
<dbReference type="Proteomes" id="UP001301769">
    <property type="component" value="Unassembled WGS sequence"/>
</dbReference>
<feature type="region of interest" description="Disordered" evidence="13">
    <location>
        <begin position="352"/>
        <end position="393"/>
    </location>
</feature>
<dbReference type="InterPro" id="IPR026846">
    <property type="entry name" value="Nse2(Mms21)"/>
</dbReference>
<accession>A0AAN7BDI3</accession>
<dbReference type="GO" id="GO:0061665">
    <property type="term" value="F:SUMO ligase activity"/>
    <property type="evidence" value="ECO:0007669"/>
    <property type="project" value="TreeGrafter"/>
</dbReference>
<keyword evidence="6" id="KW-0479">Metal-binding</keyword>
<dbReference type="InterPro" id="IPR004181">
    <property type="entry name" value="Znf_MIZ"/>
</dbReference>
<dbReference type="SMART" id="SM00504">
    <property type="entry name" value="Ubox"/>
    <property type="match status" value="1"/>
</dbReference>
<evidence type="ECO:0000256" key="3">
    <source>
        <dbReference type="ARBA" id="ARBA00008212"/>
    </source>
</evidence>
<dbReference type="CDD" id="cd16651">
    <property type="entry name" value="SPL-RING_NSE2"/>
    <property type="match status" value="1"/>
</dbReference>
<evidence type="ECO:0000256" key="12">
    <source>
        <dbReference type="PROSITE-ProRule" id="PRU00452"/>
    </source>
</evidence>
<evidence type="ECO:0000256" key="8">
    <source>
        <dbReference type="ARBA" id="ARBA00022786"/>
    </source>
</evidence>
<dbReference type="PANTHER" id="PTHR21330">
    <property type="entry name" value="E3 SUMO-PROTEIN LIGASE NSE2"/>
    <property type="match status" value="1"/>
</dbReference>
<dbReference type="InterPro" id="IPR013083">
    <property type="entry name" value="Znf_RING/FYVE/PHD"/>
</dbReference>
<dbReference type="PROSITE" id="PS51044">
    <property type="entry name" value="ZF_SP_RING"/>
    <property type="match status" value="1"/>
</dbReference>
<dbReference type="GO" id="GO:0000724">
    <property type="term" value="P:double-strand break repair via homologous recombination"/>
    <property type="evidence" value="ECO:0007669"/>
    <property type="project" value="InterPro"/>
</dbReference>
<dbReference type="GO" id="GO:0016567">
    <property type="term" value="P:protein ubiquitination"/>
    <property type="evidence" value="ECO:0007669"/>
    <property type="project" value="InterPro"/>
</dbReference>
<feature type="region of interest" description="Disordered" evidence="13">
    <location>
        <begin position="148"/>
        <end position="180"/>
    </location>
</feature>
<dbReference type="GO" id="GO:0008270">
    <property type="term" value="F:zinc ion binding"/>
    <property type="evidence" value="ECO:0007669"/>
    <property type="project" value="UniProtKB-KW"/>
</dbReference>
<evidence type="ECO:0000256" key="7">
    <source>
        <dbReference type="ARBA" id="ARBA00022771"/>
    </source>
</evidence>
<feature type="compositionally biased region" description="Basic and acidic residues" evidence="13">
    <location>
        <begin position="159"/>
        <end position="172"/>
    </location>
</feature>
<dbReference type="AlphaFoldDB" id="A0AAN7BDI3"/>
<protein>
    <recommendedName>
        <fullName evidence="4">peptidylprolyl isomerase</fullName>
        <ecNumber evidence="4">5.2.1.8</ecNumber>
    </recommendedName>
</protein>
<comment type="subcellular location">
    <subcellularLocation>
        <location evidence="1">Nucleus</location>
    </subcellularLocation>
</comment>
<sequence length="393" mass="44797">MPRLLQRSRPQGSSANASASMAPRAKLPPYEEPAFPLNEEGKRALAELRNGREKREYEKHLKQSATFLQDIVGATNDAHIKRQKKLAERNAKRTAQGVTERTEADEEMEQAAADLEARVSELTDRSEAAIRQVIDYVAELQDEQQVLEEVQQEVNAQKPRPDPAAKRERGVDDDGDEAEDVDMEDAAGESHIAGVRDILRKARQSKAEEYSSLTPEQRYAENNQYISFKNTWHDAQHPDNSVPLPDKSTWFDEQGRPTKGAAAADDDDDIVIEREVRDFKCPLSLRVMTDPYSNHKCKHTFERESIMEFLKEHHGVAKCPVCTVELRIVDLYSDAVMLRRIKRAERDKQMNTNINTSDVEEEDDDDGNQSVITGRSRSVKKEKRRPRGFEEID</sequence>
<keyword evidence="5" id="KW-0808">Transferase</keyword>
<reference evidence="15" key="2">
    <citation type="submission" date="2023-05" db="EMBL/GenBank/DDBJ databases">
        <authorList>
            <consortium name="Lawrence Berkeley National Laboratory"/>
            <person name="Steindorff A."/>
            <person name="Hensen N."/>
            <person name="Bonometti L."/>
            <person name="Westerberg I."/>
            <person name="Brannstrom I.O."/>
            <person name="Guillou S."/>
            <person name="Cros-Aarteil S."/>
            <person name="Calhoun S."/>
            <person name="Haridas S."/>
            <person name="Kuo A."/>
            <person name="Mondo S."/>
            <person name="Pangilinan J."/>
            <person name="Riley R."/>
            <person name="Labutti K."/>
            <person name="Andreopoulos B."/>
            <person name="Lipzen A."/>
            <person name="Chen C."/>
            <person name="Yanf M."/>
            <person name="Daum C."/>
            <person name="Ng V."/>
            <person name="Clum A."/>
            <person name="Ohm R."/>
            <person name="Martin F."/>
            <person name="Silar P."/>
            <person name="Natvig D."/>
            <person name="Lalanne C."/>
            <person name="Gautier V."/>
            <person name="Ament-Velasquez S.L."/>
            <person name="Kruys A."/>
            <person name="Hutchinson M.I."/>
            <person name="Powell A.J."/>
            <person name="Barry K."/>
            <person name="Miller A.N."/>
            <person name="Grigoriev I.V."/>
            <person name="Debuchy R."/>
            <person name="Gladieux P."/>
            <person name="Thoren M.H."/>
            <person name="Johannesson H."/>
        </authorList>
    </citation>
    <scope>NUCLEOTIDE SEQUENCE</scope>
    <source>
        <strain evidence="15">PSN293</strain>
    </source>
</reference>
<evidence type="ECO:0000256" key="9">
    <source>
        <dbReference type="ARBA" id="ARBA00022833"/>
    </source>
</evidence>
<evidence type="ECO:0000313" key="15">
    <source>
        <dbReference type="EMBL" id="KAK4219983.1"/>
    </source>
</evidence>
<evidence type="ECO:0000256" key="6">
    <source>
        <dbReference type="ARBA" id="ARBA00022723"/>
    </source>
</evidence>
<dbReference type="SUPFAM" id="SSF57850">
    <property type="entry name" value="RING/U-box"/>
    <property type="match status" value="1"/>
</dbReference>
<dbReference type="GO" id="GO:0003755">
    <property type="term" value="F:peptidyl-prolyl cis-trans isomerase activity"/>
    <property type="evidence" value="ECO:0007669"/>
    <property type="project" value="UniProtKB-KW"/>
</dbReference>
<feature type="compositionally biased region" description="Polar residues" evidence="13">
    <location>
        <begin position="8"/>
        <end position="19"/>
    </location>
</feature>
<keyword evidence="10" id="KW-0697">Rotamase</keyword>
<organism evidence="15 16">
    <name type="scientific">Rhypophila decipiens</name>
    <dbReference type="NCBI Taxonomy" id="261697"/>
    <lineage>
        <taxon>Eukaryota</taxon>
        <taxon>Fungi</taxon>
        <taxon>Dikarya</taxon>
        <taxon>Ascomycota</taxon>
        <taxon>Pezizomycotina</taxon>
        <taxon>Sordariomycetes</taxon>
        <taxon>Sordariomycetidae</taxon>
        <taxon>Sordariales</taxon>
        <taxon>Naviculisporaceae</taxon>
        <taxon>Rhypophila</taxon>
    </lineage>
</organism>
<comment type="similarity">
    <text evidence="3">Belongs to the NSE2 family.</text>
</comment>
<evidence type="ECO:0000256" key="4">
    <source>
        <dbReference type="ARBA" id="ARBA00013194"/>
    </source>
</evidence>
<comment type="caution">
    <text evidence="15">The sequence shown here is derived from an EMBL/GenBank/DDBJ whole genome shotgun (WGS) entry which is preliminary data.</text>
</comment>
<feature type="region of interest" description="Disordered" evidence="13">
    <location>
        <begin position="1"/>
        <end position="42"/>
    </location>
</feature>
<keyword evidence="10" id="KW-0413">Isomerase</keyword>
<evidence type="ECO:0000256" key="2">
    <source>
        <dbReference type="ARBA" id="ARBA00004718"/>
    </source>
</evidence>
<dbReference type="Pfam" id="PF11789">
    <property type="entry name" value="zf-Nse"/>
    <property type="match status" value="1"/>
</dbReference>
<feature type="non-terminal residue" evidence="15">
    <location>
        <position position="393"/>
    </location>
</feature>
<dbReference type="GO" id="GO:0030915">
    <property type="term" value="C:Smc5-Smc6 complex"/>
    <property type="evidence" value="ECO:0007669"/>
    <property type="project" value="InterPro"/>
</dbReference>
<feature type="domain" description="SP-RING-type" evidence="14">
    <location>
        <begin position="266"/>
        <end position="346"/>
    </location>
</feature>
<evidence type="ECO:0000256" key="13">
    <source>
        <dbReference type="SAM" id="MobiDB-lite"/>
    </source>
</evidence>
<dbReference type="GO" id="GO:0016925">
    <property type="term" value="P:protein sumoylation"/>
    <property type="evidence" value="ECO:0007669"/>
    <property type="project" value="TreeGrafter"/>
</dbReference>
<keyword evidence="9" id="KW-0862">Zinc</keyword>
<feature type="compositionally biased region" description="Basic residues" evidence="13">
    <location>
        <begin position="377"/>
        <end position="386"/>
    </location>
</feature>
<dbReference type="GO" id="GO:0004842">
    <property type="term" value="F:ubiquitin-protein transferase activity"/>
    <property type="evidence" value="ECO:0007669"/>
    <property type="project" value="InterPro"/>
</dbReference>
<feature type="region of interest" description="Disordered" evidence="13">
    <location>
        <begin position="85"/>
        <end position="108"/>
    </location>
</feature>
<dbReference type="Gene3D" id="3.30.40.10">
    <property type="entry name" value="Zinc/RING finger domain, C3HC4 (zinc finger)"/>
    <property type="match status" value="1"/>
</dbReference>
<evidence type="ECO:0000256" key="1">
    <source>
        <dbReference type="ARBA" id="ARBA00004123"/>
    </source>
</evidence>
<dbReference type="InterPro" id="IPR003613">
    <property type="entry name" value="Ubox_domain"/>
</dbReference>
<comment type="pathway">
    <text evidence="2">Protein modification; protein sumoylation.</text>
</comment>
<evidence type="ECO:0000256" key="10">
    <source>
        <dbReference type="ARBA" id="ARBA00023110"/>
    </source>
</evidence>
<keyword evidence="7 12" id="KW-0863">Zinc-finger</keyword>
<keyword evidence="8" id="KW-0833">Ubl conjugation pathway</keyword>
<dbReference type="EMBL" id="MU858046">
    <property type="protein sequence ID" value="KAK4219983.1"/>
    <property type="molecule type" value="Genomic_DNA"/>
</dbReference>
<reference evidence="15" key="1">
    <citation type="journal article" date="2023" name="Mol. Phylogenet. Evol.">
        <title>Genome-scale phylogeny and comparative genomics of the fungal order Sordariales.</title>
        <authorList>
            <person name="Hensen N."/>
            <person name="Bonometti L."/>
            <person name="Westerberg I."/>
            <person name="Brannstrom I.O."/>
            <person name="Guillou S."/>
            <person name="Cros-Aarteil S."/>
            <person name="Calhoun S."/>
            <person name="Haridas S."/>
            <person name="Kuo A."/>
            <person name="Mondo S."/>
            <person name="Pangilinan J."/>
            <person name="Riley R."/>
            <person name="LaButti K."/>
            <person name="Andreopoulos B."/>
            <person name="Lipzen A."/>
            <person name="Chen C."/>
            <person name="Yan M."/>
            <person name="Daum C."/>
            <person name="Ng V."/>
            <person name="Clum A."/>
            <person name="Steindorff A."/>
            <person name="Ohm R.A."/>
            <person name="Martin F."/>
            <person name="Silar P."/>
            <person name="Natvig D.O."/>
            <person name="Lalanne C."/>
            <person name="Gautier V."/>
            <person name="Ament-Velasquez S.L."/>
            <person name="Kruys A."/>
            <person name="Hutchinson M.I."/>
            <person name="Powell A.J."/>
            <person name="Barry K."/>
            <person name="Miller A.N."/>
            <person name="Grigoriev I.V."/>
            <person name="Debuchy R."/>
            <person name="Gladieux P."/>
            <person name="Hiltunen Thoren M."/>
            <person name="Johannesson H."/>
        </authorList>
    </citation>
    <scope>NUCLEOTIDE SEQUENCE</scope>
    <source>
        <strain evidence="15">PSN293</strain>
    </source>
</reference>
<feature type="compositionally biased region" description="Acidic residues" evidence="13">
    <location>
        <begin position="358"/>
        <end position="367"/>
    </location>
</feature>
<name>A0AAN7BDI3_9PEZI</name>
<dbReference type="PANTHER" id="PTHR21330:SF1">
    <property type="entry name" value="E3 SUMO-PROTEIN LIGASE NSE2"/>
    <property type="match status" value="1"/>
</dbReference>
<evidence type="ECO:0000313" key="16">
    <source>
        <dbReference type="Proteomes" id="UP001301769"/>
    </source>
</evidence>
<evidence type="ECO:0000256" key="5">
    <source>
        <dbReference type="ARBA" id="ARBA00022679"/>
    </source>
</evidence>
<evidence type="ECO:0000259" key="14">
    <source>
        <dbReference type="PROSITE" id="PS51044"/>
    </source>
</evidence>
<dbReference type="EC" id="5.2.1.8" evidence="4"/>
<keyword evidence="16" id="KW-1185">Reference proteome</keyword>
<dbReference type="GO" id="GO:0005634">
    <property type="term" value="C:nucleus"/>
    <property type="evidence" value="ECO:0007669"/>
    <property type="project" value="UniProtKB-SubCell"/>
</dbReference>
<gene>
    <name evidence="15" type="ORF">QBC37DRAFT_408990</name>
</gene>